<dbReference type="CDD" id="cd03112">
    <property type="entry name" value="CobW-like"/>
    <property type="match status" value="1"/>
</dbReference>
<organism evidence="3">
    <name type="scientific">Chromera velia CCMP2878</name>
    <dbReference type="NCBI Taxonomy" id="1169474"/>
    <lineage>
        <taxon>Eukaryota</taxon>
        <taxon>Sar</taxon>
        <taxon>Alveolata</taxon>
        <taxon>Colpodellida</taxon>
        <taxon>Chromeraceae</taxon>
        <taxon>Chromera</taxon>
    </lineage>
</organism>
<accession>A0A0G4IAU0</accession>
<feature type="domain" description="CobW/HypB/UreG nucleotide-binding" evidence="2">
    <location>
        <begin position="6"/>
        <end position="249"/>
    </location>
</feature>
<dbReference type="Gene3D" id="3.40.50.300">
    <property type="entry name" value="P-loop containing nucleotide triphosphate hydrolases"/>
    <property type="match status" value="1"/>
</dbReference>
<protein>
    <recommendedName>
        <fullName evidence="2">CobW/HypB/UreG nucleotide-binding domain-containing protein</fullName>
    </recommendedName>
</protein>
<feature type="compositionally biased region" description="Low complexity" evidence="1">
    <location>
        <begin position="462"/>
        <end position="475"/>
    </location>
</feature>
<feature type="compositionally biased region" description="Acidic residues" evidence="1">
    <location>
        <begin position="404"/>
        <end position="415"/>
    </location>
</feature>
<dbReference type="PANTHER" id="PTHR13748:SF31">
    <property type="entry name" value="ZINC-REGULATED GTPASE METALLOPROTEIN ACTIVATOR 1A-RELATED"/>
    <property type="match status" value="1"/>
</dbReference>
<dbReference type="PhylomeDB" id="A0A0G4IAU0"/>
<name>A0A0G4IAU0_9ALVE</name>
<dbReference type="SUPFAM" id="SSF52540">
    <property type="entry name" value="P-loop containing nucleoside triphosphate hydrolases"/>
    <property type="match status" value="1"/>
</dbReference>
<feature type="region of interest" description="Disordered" evidence="1">
    <location>
        <begin position="403"/>
        <end position="423"/>
    </location>
</feature>
<dbReference type="InterPro" id="IPR027417">
    <property type="entry name" value="P-loop_NTPase"/>
</dbReference>
<dbReference type="InterPro" id="IPR003495">
    <property type="entry name" value="CobW/HypB/UreG_nucleotide-bd"/>
</dbReference>
<feature type="compositionally biased region" description="Low complexity" evidence="1">
    <location>
        <begin position="345"/>
        <end position="356"/>
    </location>
</feature>
<evidence type="ECO:0000256" key="1">
    <source>
        <dbReference type="SAM" id="MobiDB-lite"/>
    </source>
</evidence>
<dbReference type="Gene3D" id="3.30.1220.10">
    <property type="entry name" value="CobW-like, C-terminal domain"/>
    <property type="match status" value="1"/>
</dbReference>
<gene>
    <name evidence="3" type="ORF">Cvel_12651</name>
</gene>
<proteinExistence type="predicted"/>
<dbReference type="VEuPathDB" id="CryptoDB:Cvel_12651"/>
<dbReference type="EMBL" id="CDMZ01005771">
    <property type="protein sequence ID" value="CEM54273.1"/>
    <property type="molecule type" value="Genomic_DNA"/>
</dbReference>
<evidence type="ECO:0000313" key="3">
    <source>
        <dbReference type="EMBL" id="CEM54273.1"/>
    </source>
</evidence>
<dbReference type="PANTHER" id="PTHR13748">
    <property type="entry name" value="COBW-RELATED"/>
    <property type="match status" value="1"/>
</dbReference>
<feature type="region of interest" description="Disordered" evidence="1">
    <location>
        <begin position="342"/>
        <end position="365"/>
    </location>
</feature>
<dbReference type="Pfam" id="PF02492">
    <property type="entry name" value="cobW"/>
    <property type="match status" value="1"/>
</dbReference>
<feature type="region of interest" description="Disordered" evidence="1">
    <location>
        <begin position="460"/>
        <end position="486"/>
    </location>
</feature>
<feature type="region of interest" description="Disordered" evidence="1">
    <location>
        <begin position="175"/>
        <end position="194"/>
    </location>
</feature>
<dbReference type="GO" id="GO:0005737">
    <property type="term" value="C:cytoplasm"/>
    <property type="evidence" value="ECO:0007669"/>
    <property type="project" value="TreeGrafter"/>
</dbReference>
<sequence>MSGKVPVTVITGFLGAGKTTLLKHIMSSDHKLRIAVIQNEFSEEMGIESPILLDKDGEVVKEIFELPNGCICCSVRDDMVAALDNLLTTYKNKIDYILVETTGIADPEPVTAAFWVDSGLESSLKLDGIVTVVDARNVHRCLGLPEDTGGEDAASSEEEEKKFREILEVLRKEKEKELQKEKEEKDMQDKEKGIEEEGPQGMLGLQREAAKQIACADRIILNKLDTVKDERRTRVEALLSSLNPDARVIPSCHAKVDPRELLGLSAFDTASLGSKALAPGGVFGGEEGAMETGACGECGGNGSGARCGHTASKSKEGIQAKGAHDLVDQVFVTFDGLPPLVAVPSSSSSSSSSASSEKTEKRSAGRGGCLDLKKVERWIATVLWEKDAGIVYRCKGLFSAVKENDDEEDDEGETDGAEKGDGDKQAAVSVGLFALQGVGEVFEIEACPRASAEACRKEAEKATGTSASSAKSGTTHGKETGSEGVSGGIFRSKFLFIGRGLDRPKLEEGLKKALFEGEGE</sequence>
<reference evidence="3" key="1">
    <citation type="submission" date="2014-11" db="EMBL/GenBank/DDBJ databases">
        <authorList>
            <person name="Otto D Thomas"/>
            <person name="Naeem Raeece"/>
        </authorList>
    </citation>
    <scope>NUCLEOTIDE SEQUENCE</scope>
</reference>
<dbReference type="AlphaFoldDB" id="A0A0G4IAU0"/>
<evidence type="ECO:0000259" key="2">
    <source>
        <dbReference type="Pfam" id="PF02492"/>
    </source>
</evidence>
<dbReference type="InterPro" id="IPR051316">
    <property type="entry name" value="Zinc-reg_GTPase_activator"/>
</dbReference>
<dbReference type="InterPro" id="IPR036627">
    <property type="entry name" value="CobW-likC_sf"/>
</dbReference>